<dbReference type="Proteomes" id="UP001138661">
    <property type="component" value="Unassembled WGS sequence"/>
</dbReference>
<proteinExistence type="predicted"/>
<keyword evidence="2" id="KW-1185">Reference proteome</keyword>
<sequence length="194" mass="21216">MTAGIQALAQSATVTPREFPPVNYTGRQYVDSTGCAFIRAGIDDAVQWVPRVTRDRKLICGLKPTFTVRSATPQAPQEAVVITPKPAQAAVVPAAAKKASSPGPVPLRRAEPNLVGTVVTPANAASKGVTPTMRVMPRHVYRKRKQTLNVSVPKGYRTVWKDDRLNPRRAEQTLQGHADMKQIWTSTTPRRLVD</sequence>
<organism evidence="1 2">
    <name type="scientific">Roseobacter insulae</name>
    <dbReference type="NCBI Taxonomy" id="2859783"/>
    <lineage>
        <taxon>Bacteria</taxon>
        <taxon>Pseudomonadati</taxon>
        <taxon>Pseudomonadota</taxon>
        <taxon>Alphaproteobacteria</taxon>
        <taxon>Rhodobacterales</taxon>
        <taxon>Roseobacteraceae</taxon>
        <taxon>Roseobacter</taxon>
    </lineage>
</organism>
<reference evidence="1" key="1">
    <citation type="submission" date="2021-07" db="EMBL/GenBank/DDBJ databases">
        <title>Roseobacter insulae sp. nov., isolated from a tidal flat.</title>
        <authorList>
            <person name="Park S."/>
            <person name="Yoon J.-H."/>
        </authorList>
    </citation>
    <scope>NUCLEOTIDE SEQUENCE</scope>
    <source>
        <strain evidence="1">YSTF-M11</strain>
    </source>
</reference>
<comment type="caution">
    <text evidence="1">The sequence shown here is derived from an EMBL/GenBank/DDBJ whole genome shotgun (WGS) entry which is preliminary data.</text>
</comment>
<accession>A0A9X1K498</accession>
<name>A0A9X1K498_9RHOB</name>
<dbReference type="RefSeq" id="WP_219506906.1">
    <property type="nucleotide sequence ID" value="NZ_JAHXDN010000007.1"/>
</dbReference>
<evidence type="ECO:0000313" key="1">
    <source>
        <dbReference type="EMBL" id="MBW4710398.1"/>
    </source>
</evidence>
<evidence type="ECO:0000313" key="2">
    <source>
        <dbReference type="Proteomes" id="UP001138661"/>
    </source>
</evidence>
<protein>
    <submittedName>
        <fullName evidence="1">Uncharacterized protein</fullName>
    </submittedName>
</protein>
<gene>
    <name evidence="1" type="ORF">KX928_21620</name>
</gene>
<dbReference type="AlphaFoldDB" id="A0A9X1K498"/>
<dbReference type="EMBL" id="JAHXDN010000007">
    <property type="protein sequence ID" value="MBW4710398.1"/>
    <property type="molecule type" value="Genomic_DNA"/>
</dbReference>